<evidence type="ECO:0000313" key="6">
    <source>
        <dbReference type="EMBL" id="CQR74045.1"/>
    </source>
</evidence>
<sequence>MIQQRLTGLRKLMTIHSLDAIIVTKPENRRYFSGFTGSSGLLLIDKQRQLLFTDFRYIEQANKQSPEYQIVRHGADMVAILADTVKKLGIIHIGFESDFVTWDAYHKQAAQLTMVEWQPVQLDALREIKDQAELTLLQQAVEIADAAFSHVVTVIRPGITELEIALDLEYQMRKLGSEKPAFDTIVASGYRSALPHGQASDKIIEAGDFITMDFGAVYQGYHSDMTRTVVAGKASGKQHEIYSIVQAAQLAGIKAVAAGKTGKEIDQVARKIISDAGYGKYFGHSLGHGVGLAIHEEPRLSPANDSKLAAGMVVSVEPGIYLPDWGGVRIEDLVVVSAAGCTVLTASSKSLLEIE</sequence>
<reference evidence="7" key="1">
    <citation type="submission" date="2015-03" db="EMBL/GenBank/DDBJ databases">
        <authorList>
            <person name="Nijsse Bart"/>
        </authorList>
    </citation>
    <scope>NUCLEOTIDE SEQUENCE [LARGE SCALE GENOMIC DNA]</scope>
</reference>
<dbReference type="Proteomes" id="UP000049855">
    <property type="component" value="Unassembled WGS sequence"/>
</dbReference>
<dbReference type="CDD" id="cd01092">
    <property type="entry name" value="APP-like"/>
    <property type="match status" value="1"/>
</dbReference>
<comment type="similarity">
    <text evidence="1">Belongs to the peptidase M24B family.</text>
</comment>
<keyword evidence="6" id="KW-0645">Protease</keyword>
<dbReference type="InterPro" id="IPR000994">
    <property type="entry name" value="Pept_M24"/>
</dbReference>
<dbReference type="SUPFAM" id="SSF55920">
    <property type="entry name" value="Creatinase/aminopeptidase"/>
    <property type="match status" value="1"/>
</dbReference>
<dbReference type="PANTHER" id="PTHR46112:SF3">
    <property type="entry name" value="AMINOPEPTIDASE YPDF"/>
    <property type="match status" value="1"/>
</dbReference>
<gene>
    <name evidence="6" type="ORF">SpAn4DRAFT_0507</name>
</gene>
<dbReference type="InterPro" id="IPR000587">
    <property type="entry name" value="Creatinase_N"/>
</dbReference>
<dbReference type="PROSITE" id="PS00491">
    <property type="entry name" value="PROLINE_PEPTIDASE"/>
    <property type="match status" value="1"/>
</dbReference>
<dbReference type="InterPro" id="IPR029149">
    <property type="entry name" value="Creatin/AminoP/Spt16_N"/>
</dbReference>
<dbReference type="Gene3D" id="3.90.230.10">
    <property type="entry name" value="Creatinase/methionine aminopeptidase superfamily"/>
    <property type="match status" value="1"/>
</dbReference>
<keyword evidence="6" id="KW-0031">Aminopeptidase</keyword>
<dbReference type="SUPFAM" id="SSF53092">
    <property type="entry name" value="Creatinase/prolidase N-terminal domain"/>
    <property type="match status" value="1"/>
</dbReference>
<evidence type="ECO:0000259" key="5">
    <source>
        <dbReference type="Pfam" id="PF01321"/>
    </source>
</evidence>
<dbReference type="PANTHER" id="PTHR46112">
    <property type="entry name" value="AMINOPEPTIDASE"/>
    <property type="match status" value="1"/>
</dbReference>
<keyword evidence="3" id="KW-0378">Hydrolase</keyword>
<dbReference type="Pfam" id="PF00557">
    <property type="entry name" value="Peptidase_M24"/>
    <property type="match status" value="1"/>
</dbReference>
<evidence type="ECO:0000313" key="7">
    <source>
        <dbReference type="Proteomes" id="UP000049855"/>
    </source>
</evidence>
<evidence type="ECO:0000256" key="1">
    <source>
        <dbReference type="ARBA" id="ARBA00008766"/>
    </source>
</evidence>
<evidence type="ECO:0000256" key="2">
    <source>
        <dbReference type="ARBA" id="ARBA00022723"/>
    </source>
</evidence>
<dbReference type="GO" id="GO:0004177">
    <property type="term" value="F:aminopeptidase activity"/>
    <property type="evidence" value="ECO:0007669"/>
    <property type="project" value="UniProtKB-KW"/>
</dbReference>
<dbReference type="FunFam" id="3.90.230.10:FF:000014">
    <property type="entry name" value="Aminopeptidase P family protein"/>
    <property type="match status" value="1"/>
</dbReference>
<dbReference type="Pfam" id="PF01321">
    <property type="entry name" value="Creatinase_N"/>
    <property type="match status" value="1"/>
</dbReference>
<keyword evidence="2" id="KW-0479">Metal-binding</keyword>
<name>A0A0U1L3F7_9FIRM</name>
<dbReference type="Gene3D" id="3.40.350.10">
    <property type="entry name" value="Creatinase/prolidase N-terminal domain"/>
    <property type="match status" value="1"/>
</dbReference>
<dbReference type="InterPro" id="IPR001714">
    <property type="entry name" value="Pept_M24_MAP"/>
</dbReference>
<dbReference type="PRINTS" id="PR00599">
    <property type="entry name" value="MAPEPTIDASE"/>
</dbReference>
<proteinExistence type="inferred from homology"/>
<protein>
    <submittedName>
        <fullName evidence="6">Aminopeptidase YpdF (MP-, MA-, MS-, AP-, NP-specific)</fullName>
    </submittedName>
</protein>
<dbReference type="InterPro" id="IPR001131">
    <property type="entry name" value="Peptidase_M24B_aminopep-P_CS"/>
</dbReference>
<feature type="domain" description="Creatinase N-terminal" evidence="5">
    <location>
        <begin position="5"/>
        <end position="128"/>
    </location>
</feature>
<dbReference type="InterPro" id="IPR050659">
    <property type="entry name" value="Peptidase_M24B"/>
</dbReference>
<evidence type="ECO:0000259" key="4">
    <source>
        <dbReference type="Pfam" id="PF00557"/>
    </source>
</evidence>
<evidence type="ECO:0000256" key="3">
    <source>
        <dbReference type="ARBA" id="ARBA00022801"/>
    </source>
</evidence>
<dbReference type="EMBL" id="CTRP01000014">
    <property type="protein sequence ID" value="CQR74045.1"/>
    <property type="molecule type" value="Genomic_DNA"/>
</dbReference>
<feature type="domain" description="Peptidase M24" evidence="4">
    <location>
        <begin position="136"/>
        <end position="337"/>
    </location>
</feature>
<dbReference type="GO" id="GO:0046872">
    <property type="term" value="F:metal ion binding"/>
    <property type="evidence" value="ECO:0007669"/>
    <property type="project" value="UniProtKB-KW"/>
</dbReference>
<dbReference type="GO" id="GO:0008235">
    <property type="term" value="F:metalloexopeptidase activity"/>
    <property type="evidence" value="ECO:0007669"/>
    <property type="project" value="UniProtKB-ARBA"/>
</dbReference>
<accession>A0A0U1L3F7</accession>
<dbReference type="InterPro" id="IPR036005">
    <property type="entry name" value="Creatinase/aminopeptidase-like"/>
</dbReference>
<dbReference type="AlphaFoldDB" id="A0A0U1L3F7"/>
<organism evidence="6 7">
    <name type="scientific">Sporomusa ovata</name>
    <dbReference type="NCBI Taxonomy" id="2378"/>
    <lineage>
        <taxon>Bacteria</taxon>
        <taxon>Bacillati</taxon>
        <taxon>Bacillota</taxon>
        <taxon>Negativicutes</taxon>
        <taxon>Selenomonadales</taxon>
        <taxon>Sporomusaceae</taxon>
        <taxon>Sporomusa</taxon>
    </lineage>
</organism>
<keyword evidence="7" id="KW-1185">Reference proteome</keyword>